<gene>
    <name evidence="3" type="ORF">GV828_12660</name>
</gene>
<name>A0ABW9ZE67_9FLAO</name>
<dbReference type="InterPro" id="IPR019734">
    <property type="entry name" value="TPR_rpt"/>
</dbReference>
<evidence type="ECO:0008006" key="5">
    <source>
        <dbReference type="Google" id="ProtNLM"/>
    </source>
</evidence>
<dbReference type="SMART" id="SM00028">
    <property type="entry name" value="TPR"/>
    <property type="match status" value="2"/>
</dbReference>
<evidence type="ECO:0000256" key="2">
    <source>
        <dbReference type="SAM" id="Phobius"/>
    </source>
</evidence>
<dbReference type="SUPFAM" id="SSF48452">
    <property type="entry name" value="TPR-like"/>
    <property type="match status" value="1"/>
</dbReference>
<feature type="transmembrane region" description="Helical" evidence="2">
    <location>
        <begin position="12"/>
        <end position="35"/>
    </location>
</feature>
<dbReference type="SUPFAM" id="SSF46894">
    <property type="entry name" value="C-terminal effector domain of the bipartite response regulators"/>
    <property type="match status" value="1"/>
</dbReference>
<keyword evidence="2" id="KW-1133">Transmembrane helix</keyword>
<sequence>MDGKFRTNISLALVLTNMLKKIIIFSLLMNFTFGFTQETKGAFAMELNEAYKLTKHNPQLSIVKHQQIFEKAKNASDDLAMMQAQLQLVISYNCLDNNHKVIEHVLILQDLAQKNQNFFYLCSALQYKAYAISYADSFVESRRMFKDIFAQSQNIKELSNRNLIQANLYQTKALVFFQDSIMPIDSTYSNIKKSVRLFEQFSFKKRYNSISESYRILGECYALKKQNDSAVYYLNQALKIAEANQNTFGIIYAECGFGNYFYQNYDDQNAVKHFQKAIDRLKGYGNDFLLHYIYTSLSDTYFEMGEIIKGNEILEKKTALAEKLVPIQAKSREETIKLLTKQSTEGSANKYFDIKIIVYVIFVSTILLLIIILFLLKRYNQTTHFTEQQAEIISKQKKELDTLSKVKEKDLKKLYSLAKIDSPLFLGRGKELYPDFFTMLNQIQPGLTLPEQKFSFYLKLGFTTQQIAEINQVSIKAIQSRKSRLRKRLSLDATVDLYQYLQNIDAHLI</sequence>
<feature type="repeat" description="TPR" evidence="1">
    <location>
        <begin position="211"/>
        <end position="244"/>
    </location>
</feature>
<dbReference type="EMBL" id="JAABLM010000021">
    <property type="protein sequence ID" value="NBL66049.1"/>
    <property type="molecule type" value="Genomic_DNA"/>
</dbReference>
<evidence type="ECO:0000313" key="4">
    <source>
        <dbReference type="Proteomes" id="UP000798602"/>
    </source>
</evidence>
<keyword evidence="2" id="KW-0812">Transmembrane</keyword>
<comment type="caution">
    <text evidence="3">The sequence shown here is derived from an EMBL/GenBank/DDBJ whole genome shotgun (WGS) entry which is preliminary data.</text>
</comment>
<evidence type="ECO:0000313" key="3">
    <source>
        <dbReference type="EMBL" id="NBL66049.1"/>
    </source>
</evidence>
<accession>A0ABW9ZE67</accession>
<feature type="transmembrane region" description="Helical" evidence="2">
    <location>
        <begin position="356"/>
        <end position="376"/>
    </location>
</feature>
<dbReference type="RefSeq" id="WP_166537867.1">
    <property type="nucleotide sequence ID" value="NZ_JAABLM010000021.1"/>
</dbReference>
<dbReference type="InterPro" id="IPR016032">
    <property type="entry name" value="Sig_transdc_resp-reg_C-effctor"/>
</dbReference>
<protein>
    <recommendedName>
        <fullName evidence="5">HTH luxR-type domain-containing protein</fullName>
    </recommendedName>
</protein>
<organism evidence="3 4">
    <name type="scientific">Flavobacterium ichthyis</name>
    <dbReference type="NCBI Taxonomy" id="2698827"/>
    <lineage>
        <taxon>Bacteria</taxon>
        <taxon>Pseudomonadati</taxon>
        <taxon>Bacteroidota</taxon>
        <taxon>Flavobacteriia</taxon>
        <taxon>Flavobacteriales</taxon>
        <taxon>Flavobacteriaceae</taxon>
        <taxon>Flavobacterium</taxon>
    </lineage>
</organism>
<dbReference type="Proteomes" id="UP000798602">
    <property type="component" value="Unassembled WGS sequence"/>
</dbReference>
<dbReference type="Gene3D" id="1.25.40.10">
    <property type="entry name" value="Tetratricopeptide repeat domain"/>
    <property type="match status" value="1"/>
</dbReference>
<keyword evidence="1" id="KW-0802">TPR repeat</keyword>
<evidence type="ECO:0000256" key="1">
    <source>
        <dbReference type="PROSITE-ProRule" id="PRU00339"/>
    </source>
</evidence>
<dbReference type="PROSITE" id="PS50005">
    <property type="entry name" value="TPR"/>
    <property type="match status" value="1"/>
</dbReference>
<dbReference type="InterPro" id="IPR011990">
    <property type="entry name" value="TPR-like_helical_dom_sf"/>
</dbReference>
<reference evidence="4" key="1">
    <citation type="submission" date="2020-01" db="EMBL/GenBank/DDBJ databases">
        <title>Sphingomonas sp. strain CSW-10.</title>
        <authorList>
            <person name="Chen W.-M."/>
        </authorList>
    </citation>
    <scope>NUCLEOTIDE SEQUENCE [LARGE SCALE GENOMIC DNA]</scope>
    <source>
        <strain evidence="4">NST-5</strain>
    </source>
</reference>
<proteinExistence type="predicted"/>
<keyword evidence="2" id="KW-0472">Membrane</keyword>
<keyword evidence="4" id="KW-1185">Reference proteome</keyword>